<dbReference type="InterPro" id="IPR013087">
    <property type="entry name" value="Znf_C2H2_type"/>
</dbReference>
<evidence type="ECO:0000313" key="2">
    <source>
        <dbReference type="EMBL" id="QHS97494.1"/>
    </source>
</evidence>
<dbReference type="EMBL" id="MN739299">
    <property type="protein sequence ID" value="QHS97494.1"/>
    <property type="molecule type" value="Genomic_DNA"/>
</dbReference>
<dbReference type="Gene3D" id="3.30.160.60">
    <property type="entry name" value="Classic Zinc Finger"/>
    <property type="match status" value="1"/>
</dbReference>
<dbReference type="PROSITE" id="PS50157">
    <property type="entry name" value="ZINC_FINGER_C2H2_2"/>
    <property type="match status" value="1"/>
</dbReference>
<proteinExistence type="predicted"/>
<organism evidence="2">
    <name type="scientific">viral metagenome</name>
    <dbReference type="NCBI Taxonomy" id="1070528"/>
    <lineage>
        <taxon>unclassified sequences</taxon>
        <taxon>metagenomes</taxon>
        <taxon>organismal metagenomes</taxon>
    </lineage>
</organism>
<protein>
    <recommendedName>
        <fullName evidence="1">C2H2-type domain-containing protein</fullName>
    </recommendedName>
</protein>
<accession>A0A6C0C138</accession>
<dbReference type="SMART" id="SM00355">
    <property type="entry name" value="ZnF_C2H2"/>
    <property type="match status" value="2"/>
</dbReference>
<evidence type="ECO:0000259" key="1">
    <source>
        <dbReference type="PROSITE" id="PS50157"/>
    </source>
</evidence>
<feature type="domain" description="C2H2-type" evidence="1">
    <location>
        <begin position="53"/>
        <end position="83"/>
    </location>
</feature>
<reference evidence="2" key="1">
    <citation type="journal article" date="2020" name="Nature">
        <title>Giant virus diversity and host interactions through global metagenomics.</title>
        <authorList>
            <person name="Schulz F."/>
            <person name="Roux S."/>
            <person name="Paez-Espino D."/>
            <person name="Jungbluth S."/>
            <person name="Walsh D.A."/>
            <person name="Denef V.J."/>
            <person name="McMahon K.D."/>
            <person name="Konstantinidis K.T."/>
            <person name="Eloe-Fadrosh E.A."/>
            <person name="Kyrpides N.C."/>
            <person name="Woyke T."/>
        </authorList>
    </citation>
    <scope>NUCLEOTIDE SEQUENCE</scope>
    <source>
        <strain evidence="2">GVMAG-M-3300020169-51</strain>
    </source>
</reference>
<name>A0A6C0C138_9ZZZZ</name>
<dbReference type="AlphaFoldDB" id="A0A6C0C138"/>
<sequence>MGRPKKEKFKYVCSYCDYRTSLKSNWNKHNKTAKHLKNVQLSFKFSENKQGLILCNFCGKNYTHRSSYSRHKKKCKAYLDSKKANFLEENANKNLAEQAIISDKDAIMQKIENIENKIENNLNLNINNTNNITINMFLNEHCKDALNLEDFIEKIKITLNDLMETKALGYAKGISNILIQNLKELPTLERPIHCIDKNALEFVVKEHNEWNKEDGSKKVDKVINSISKERIKRLQEWKDKNPNYQTNDKLYEMHNEIVENIMDVGEDEEGVWKDKVKKDLGEVTEIEKAIEKIC</sequence>